<proteinExistence type="predicted"/>
<evidence type="ECO:0000313" key="2">
    <source>
        <dbReference type="EMBL" id="ORX33941.1"/>
    </source>
</evidence>
<dbReference type="Proteomes" id="UP000193218">
    <property type="component" value="Unassembled WGS sequence"/>
</dbReference>
<feature type="compositionally biased region" description="Polar residues" evidence="1">
    <location>
        <begin position="111"/>
        <end position="129"/>
    </location>
</feature>
<accession>A0A1Y1U7D5</accession>
<dbReference type="InParanoid" id="A0A1Y1U7D5"/>
<evidence type="ECO:0000313" key="3">
    <source>
        <dbReference type="Proteomes" id="UP000193218"/>
    </source>
</evidence>
<dbReference type="GeneID" id="33553929"/>
<evidence type="ECO:0000256" key="1">
    <source>
        <dbReference type="SAM" id="MobiDB-lite"/>
    </source>
</evidence>
<feature type="region of interest" description="Disordered" evidence="1">
    <location>
        <begin position="104"/>
        <end position="146"/>
    </location>
</feature>
<protein>
    <submittedName>
        <fullName evidence="2">Uncharacterized protein</fullName>
    </submittedName>
</protein>
<keyword evidence="3" id="KW-1185">Reference proteome</keyword>
<feature type="region of interest" description="Disordered" evidence="1">
    <location>
        <begin position="234"/>
        <end position="256"/>
    </location>
</feature>
<dbReference type="AlphaFoldDB" id="A0A1Y1U7D5"/>
<name>A0A1Y1U7D5_9TREE</name>
<dbReference type="RefSeq" id="XP_021868229.1">
    <property type="nucleotide sequence ID" value="XM_022012121.1"/>
</dbReference>
<comment type="caution">
    <text evidence="2">The sequence shown here is derived from an EMBL/GenBank/DDBJ whole genome shotgun (WGS) entry which is preliminary data.</text>
</comment>
<organism evidence="2 3">
    <name type="scientific">Kockovaella imperatae</name>
    <dbReference type="NCBI Taxonomy" id="4999"/>
    <lineage>
        <taxon>Eukaryota</taxon>
        <taxon>Fungi</taxon>
        <taxon>Dikarya</taxon>
        <taxon>Basidiomycota</taxon>
        <taxon>Agaricomycotina</taxon>
        <taxon>Tremellomycetes</taxon>
        <taxon>Tremellales</taxon>
        <taxon>Cuniculitremaceae</taxon>
        <taxon>Kockovaella</taxon>
    </lineage>
</organism>
<feature type="region of interest" description="Disordered" evidence="1">
    <location>
        <begin position="268"/>
        <end position="339"/>
    </location>
</feature>
<reference evidence="2 3" key="1">
    <citation type="submission" date="2017-03" db="EMBL/GenBank/DDBJ databases">
        <title>Widespread Adenine N6-methylation of Active Genes in Fungi.</title>
        <authorList>
            <consortium name="DOE Joint Genome Institute"/>
            <person name="Mondo S.J."/>
            <person name="Dannebaum R.O."/>
            <person name="Kuo R.C."/>
            <person name="Louie K.B."/>
            <person name="Bewick A.J."/>
            <person name="Labutti K."/>
            <person name="Haridas S."/>
            <person name="Kuo A."/>
            <person name="Salamov A."/>
            <person name="Ahrendt S.R."/>
            <person name="Lau R."/>
            <person name="Bowen B.P."/>
            <person name="Lipzen A."/>
            <person name="Sullivan W."/>
            <person name="Andreopoulos W.B."/>
            <person name="Clum A."/>
            <person name="Lindquist E."/>
            <person name="Daum C."/>
            <person name="Northen T.R."/>
            <person name="Ramamoorthy G."/>
            <person name="Schmitz R.J."/>
            <person name="Gryganskyi A."/>
            <person name="Culley D."/>
            <person name="Magnuson J."/>
            <person name="James T.Y."/>
            <person name="O'Malley M.A."/>
            <person name="Stajich J.E."/>
            <person name="Spatafora J.W."/>
            <person name="Visel A."/>
            <person name="Grigoriev I.V."/>
        </authorList>
    </citation>
    <scope>NUCLEOTIDE SEQUENCE [LARGE SCALE GENOMIC DNA]</scope>
    <source>
        <strain evidence="2 3">NRRL Y-17943</strain>
    </source>
</reference>
<dbReference type="EMBL" id="NBSH01000016">
    <property type="protein sequence ID" value="ORX33941.1"/>
    <property type="molecule type" value="Genomic_DNA"/>
</dbReference>
<sequence>MRSPTVAELIRLANDSERQDYLEGRWDVCQTLKDPFLGTTGASSRVDLSQATWAVDFLVEEAQEALRKQSIGLSRQLTTALKEKDYGEAARLSGWLATDLALDTGTDKRPSSSCEDNSDTGRGTATPTEASGPKNENEGDNNETTQNYPHKQYLITHPSFEPRSLFALDDPSVQRPDINRGEIVTELGGQWGKGFTSSGISMTSKGNGAESFLVSEGQPDEYWSIRPTSVNELDAGYTGDDRPPAPSYRPGEWVSGRNDDELTYVRVESDGTVGSRPDNHPLGPRTGESSSRLAPFAALGLGDLLPDTKRTAATTRSGRGDAFHSSRIPSKPNRSEYSR</sequence>
<gene>
    <name evidence="2" type="ORF">BD324DRAFT_184393</name>
</gene>